<name>A0A1J1J4V2_9DIPT</name>
<reference evidence="1 2" key="1">
    <citation type="submission" date="2015-04" db="EMBL/GenBank/DDBJ databases">
        <authorList>
            <person name="Syromyatnikov M.Y."/>
            <person name="Popov V.N."/>
        </authorList>
    </citation>
    <scope>NUCLEOTIDE SEQUENCE [LARGE SCALE GENOMIC DNA]</scope>
</reference>
<dbReference type="STRING" id="568069.A0A1J1J4V2"/>
<sequence>MQTHIETRYGKRTTDLKFERDAMVVLRKIILSTPHMSAVNHLSETYVGSSDSGISRAAGPSPIIMPIQNIPVFELTEELTPKRPLRSEAEKDKRLSRTQSLVTTSMCLLPKLTMLRCLVKVTIANSKITTTNSQTSEENLVPPPLPIKHRDSEYVNVHEDSKFTKINHSWSHLICPEKV</sequence>
<dbReference type="Proteomes" id="UP000183832">
    <property type="component" value="Unassembled WGS sequence"/>
</dbReference>
<gene>
    <name evidence="1" type="ORF">CLUMA_CG020404</name>
</gene>
<protein>
    <submittedName>
        <fullName evidence="1">CLUMA_CG020404, isoform A</fullName>
    </submittedName>
</protein>
<keyword evidence="2" id="KW-1185">Reference proteome</keyword>
<dbReference type="OrthoDB" id="18896at2759"/>
<accession>A0A1J1J4V2</accession>
<organism evidence="1 2">
    <name type="scientific">Clunio marinus</name>
    <dbReference type="NCBI Taxonomy" id="568069"/>
    <lineage>
        <taxon>Eukaryota</taxon>
        <taxon>Metazoa</taxon>
        <taxon>Ecdysozoa</taxon>
        <taxon>Arthropoda</taxon>
        <taxon>Hexapoda</taxon>
        <taxon>Insecta</taxon>
        <taxon>Pterygota</taxon>
        <taxon>Neoptera</taxon>
        <taxon>Endopterygota</taxon>
        <taxon>Diptera</taxon>
        <taxon>Nematocera</taxon>
        <taxon>Chironomoidea</taxon>
        <taxon>Chironomidae</taxon>
        <taxon>Clunio</taxon>
    </lineage>
</organism>
<proteinExistence type="predicted"/>
<evidence type="ECO:0000313" key="1">
    <source>
        <dbReference type="EMBL" id="CRL07435.1"/>
    </source>
</evidence>
<dbReference type="EMBL" id="CVRI01000070">
    <property type="protein sequence ID" value="CRL07435.1"/>
    <property type="molecule type" value="Genomic_DNA"/>
</dbReference>
<evidence type="ECO:0000313" key="2">
    <source>
        <dbReference type="Proteomes" id="UP000183832"/>
    </source>
</evidence>
<dbReference type="AlphaFoldDB" id="A0A1J1J4V2"/>